<dbReference type="NCBIfam" id="TIGR04131">
    <property type="entry name" value="Bac_Flav_CTERM"/>
    <property type="match status" value="1"/>
</dbReference>
<gene>
    <name evidence="3" type="ORF">SAMN05421747_101251</name>
</gene>
<evidence type="ECO:0000313" key="3">
    <source>
        <dbReference type="EMBL" id="SFB80989.1"/>
    </source>
</evidence>
<evidence type="ECO:0000259" key="2">
    <source>
        <dbReference type="Pfam" id="PF21348"/>
    </source>
</evidence>
<keyword evidence="4" id="KW-1185">Reference proteome</keyword>
<dbReference type="SUPFAM" id="SSF69318">
    <property type="entry name" value="Integrin alpha N-terminal domain"/>
    <property type="match status" value="1"/>
</dbReference>
<feature type="domain" description="Rhamnogalacturonan I lyase beta-sheet" evidence="1">
    <location>
        <begin position="798"/>
        <end position="884"/>
    </location>
</feature>
<reference evidence="3 4" key="1">
    <citation type="submission" date="2016-10" db="EMBL/GenBank/DDBJ databases">
        <authorList>
            <person name="de Groot N.N."/>
        </authorList>
    </citation>
    <scope>NUCLEOTIDE SEQUENCE [LARGE SCALE GENOMIC DNA]</scope>
    <source>
        <strain evidence="3 4">DSM 22900</strain>
    </source>
</reference>
<proteinExistence type="predicted"/>
<dbReference type="InterPro" id="IPR011043">
    <property type="entry name" value="Gal_Oxase/kelch_b-propeller"/>
</dbReference>
<dbReference type="Pfam" id="PF21348">
    <property type="entry name" value="RGL11_C"/>
    <property type="match status" value="1"/>
</dbReference>
<organism evidence="3 4">
    <name type="scientific">Parapedobacter composti</name>
    <dbReference type="NCBI Taxonomy" id="623281"/>
    <lineage>
        <taxon>Bacteria</taxon>
        <taxon>Pseudomonadati</taxon>
        <taxon>Bacteroidota</taxon>
        <taxon>Sphingobacteriia</taxon>
        <taxon>Sphingobacteriales</taxon>
        <taxon>Sphingobacteriaceae</taxon>
        <taxon>Parapedobacter</taxon>
    </lineage>
</organism>
<sequence>MNRNYACFAVVLLILMQLGNRHLFAQSTPTNQWQLLGRGEEIASGASAFTSMAAVTNYEGNREATPYIAFVENNIAKVKRLAGGLWQQVGGDVSPGNASHTNIFADGGNRLYVAYADLANGNRLAVKRFNAATQAWEPLGGDPYVSEGSILNGTSQLRVSRNNWMAFDRNNVPYVVYAEMGSGGRPHVKRFVNGSWELVGSGGFAAERASGVCIAFDEGDTPYVTYAGGDGSTGDLRAFRFSGGAWAALPASGIGGVRHASSVVLDGRLYVLYMDASTNSFGTVSFLDLSTGAWTAVFGGRLSGRNTEVLTLAKDGLGNLYASFQDVITNNSGRSVVRVRRLAAGADTWDELTAGGASESGVDEPGFESFLYVDKQGNPYISYVKANAGGVNTPIVRKFDLIQVPPAAERGPYNAWELLGEGQQVASGASTYTSVATIREYGTTATYVAFVENGVARARRQLYGMWEWVGGDISPGNASHTNIFADGGNRLYVAYADLANGNRLAVKRFNAATQAWEPLGGDPYVSEGSILNGTSQLRVSRNNWMAFDRNNVPYVVYAEMGSGGRPHVKRFVNGSWELVGSGGFSAERASGVCIAFDEGDTPYVTYAGGDGSTGDLRAFRFSGGAWAALPASGIGGVRHASSVVLDGRLYVLYMDASTNSFGTVSFLDLSTEAWTAVFGGRLSGRNTEVLTLAKDGLGNLYASFQDVITNNSGRSVVRVRRLAAGADTWGELDAGGSSEIGIDEPGYDLFLHVDRYNQPYVAYVKANASGVNTPVVRRFNLNLSPDTEEPDEVVTTPKQLETLDRGLVAVRTAPDKVYIGWRLFGTDPTDIAFNVYRGDERINDEPIANSTNFVDETEDLTATYAIRPVVGGEEQAATYPVRVWDSNFLSIPLDIPQGGTTPDGVNYTYTPGDASVGDLDGDGRYEIILKWDPTNQKDNAHDGYTGNVYIDAYRLDGTKLWRIDLGKNIRAGAHYTQFIVYDLDGDGKAEIAMKTADGTVDGTGMVIGDAEIDHRNEAGRILAGPEFLTIFNGLTGAAMATTDYLPARGNVSSWGDDWGNRSERYVAAVAYLDGARPSLVMGRGYYTRLVRVAWDWRDGELTHRWTFDSNDPGNEAHAGQGNHQMTVGDIDDDGKDEIINGASIINDNGRPYAANGRGHGDALHMTRMFPDRPNQQIWQSYEDPATFGEYGAELRDAKTGETLFGVPASNDVGRAMAADIDPNYPGYELWSTANGNVYNGTGEVISTNRPSINFGIWWDGDLQRELLDGTVIDKWNPVTKNAQRLVSFFQSANAESINGTKATPNLQADILGDWREEVIYRTSDNSRLLIFTTTIPTEYRIHTLMHNPQYRTAIAWQNSGYNQPPYPSFYLGEGMEMPEPPNIELTEVEKQPQDIDFPDVGYKSVKDEPFDPGAVATSALPVTYMSADPSIADVVNGRIVPKGVGTVTITAVQQGNALWLPAETTRDITFLELMPQSIAFDPLDKLITEYDDLDPGATASSGLPVAYISSDESIAIIVDGKIRGIAGGTVIITAVQEGDDYWEAASPVSHELLVIPRAAQTIAFHPIPELKVDHGDYDPQATATSGLPVIYTSSNTDVARVIDGKIRIFREGTATIVASQPGDSLWYAAPDVAHTLVVVGPDEPEVSSAVSPNGDGENDILFIEGIQNYPQNWLVIMDRNGVEVFRIAGYNNRDKVFDGRSSTNRLLPQGTYFYILETTYKGETKRRKGWFMLKYQ</sequence>
<dbReference type="Pfam" id="PF18370">
    <property type="entry name" value="RGI_lyase"/>
    <property type="match status" value="1"/>
</dbReference>
<dbReference type="InterPro" id="IPR015915">
    <property type="entry name" value="Kelch-typ_b-propeller"/>
</dbReference>
<dbReference type="SUPFAM" id="SSF50965">
    <property type="entry name" value="Galactose oxidase, central domain"/>
    <property type="match status" value="2"/>
</dbReference>
<dbReference type="Gene3D" id="2.120.10.80">
    <property type="entry name" value="Kelch-type beta propeller"/>
    <property type="match status" value="2"/>
</dbReference>
<dbReference type="InterPro" id="IPR026341">
    <property type="entry name" value="T9SS_type_B"/>
</dbReference>
<dbReference type="InterPro" id="IPR013783">
    <property type="entry name" value="Ig-like_fold"/>
</dbReference>
<dbReference type="RefSeq" id="WP_170845591.1">
    <property type="nucleotide sequence ID" value="NZ_FOLL01000001.1"/>
</dbReference>
<dbReference type="Proteomes" id="UP000199577">
    <property type="component" value="Unassembled WGS sequence"/>
</dbReference>
<evidence type="ECO:0000313" key="4">
    <source>
        <dbReference type="Proteomes" id="UP000199577"/>
    </source>
</evidence>
<name>A0A1I1E150_9SPHI</name>
<dbReference type="Pfam" id="PF13585">
    <property type="entry name" value="CHU_C"/>
    <property type="match status" value="1"/>
</dbReference>
<dbReference type="InterPro" id="IPR049366">
    <property type="entry name" value="RGL11_C"/>
</dbReference>
<dbReference type="Gene3D" id="2.60.40.10">
    <property type="entry name" value="Immunoglobulins"/>
    <property type="match status" value="1"/>
</dbReference>
<feature type="domain" description="Rhamnogalacturonan lyase family 11 C-terminal" evidence="2">
    <location>
        <begin position="888"/>
        <end position="1380"/>
    </location>
</feature>
<dbReference type="EMBL" id="FOLL01000001">
    <property type="protein sequence ID" value="SFB80989.1"/>
    <property type="molecule type" value="Genomic_DNA"/>
</dbReference>
<dbReference type="Gene3D" id="2.60.40.1080">
    <property type="match status" value="2"/>
</dbReference>
<dbReference type="PANTHER" id="PTHR43118">
    <property type="entry name" value="RHAMNOGALACTURONAN LYASE (EUROFUNG)"/>
    <property type="match status" value="1"/>
</dbReference>
<dbReference type="InterPro" id="IPR034641">
    <property type="entry name" value="RGL11"/>
</dbReference>
<accession>A0A1I1E150</accession>
<dbReference type="CDD" id="cd10318">
    <property type="entry name" value="RGL11"/>
    <property type="match status" value="1"/>
</dbReference>
<dbReference type="STRING" id="623281.SAMN05421747_101251"/>
<protein>
    <submittedName>
        <fullName evidence="3">Gliding motility-associated C-terminal domain-containing protein</fullName>
    </submittedName>
</protein>
<dbReference type="InterPro" id="IPR028994">
    <property type="entry name" value="Integrin_alpha_N"/>
</dbReference>
<dbReference type="InterPro" id="IPR041624">
    <property type="entry name" value="RGI_lyase"/>
</dbReference>
<dbReference type="PANTHER" id="PTHR43118:SF1">
    <property type="entry name" value="RHAMNOGALACTURONAN LYASE (EUROFUNG)"/>
    <property type="match status" value="1"/>
</dbReference>
<evidence type="ECO:0000259" key="1">
    <source>
        <dbReference type="Pfam" id="PF18370"/>
    </source>
</evidence>